<comment type="catalytic activity">
    <reaction evidence="1">
        <text>a beta-lactam + H2O = a substituted beta-amino acid</text>
        <dbReference type="Rhea" id="RHEA:20401"/>
        <dbReference type="ChEBI" id="CHEBI:15377"/>
        <dbReference type="ChEBI" id="CHEBI:35627"/>
        <dbReference type="ChEBI" id="CHEBI:140347"/>
        <dbReference type="EC" id="3.5.2.6"/>
    </reaction>
</comment>
<keyword evidence="12" id="KW-0046">Antibiotic resistance</keyword>
<evidence type="ECO:0000256" key="9">
    <source>
        <dbReference type="ARBA" id="ARBA00022764"/>
    </source>
</evidence>
<evidence type="ECO:0000256" key="11">
    <source>
        <dbReference type="ARBA" id="ARBA00022833"/>
    </source>
</evidence>
<feature type="domain" description="Metallo-beta-lactamase" evidence="13">
    <location>
        <begin position="24"/>
        <end position="218"/>
    </location>
</feature>
<dbReference type="GO" id="GO:0008270">
    <property type="term" value="F:zinc ion binding"/>
    <property type="evidence" value="ECO:0007669"/>
    <property type="project" value="InterPro"/>
</dbReference>
<dbReference type="Pfam" id="PF00753">
    <property type="entry name" value="Lactamase_B"/>
    <property type="match status" value="1"/>
</dbReference>
<dbReference type="CDD" id="cd06262">
    <property type="entry name" value="metallo-hydrolase-like_MBL-fold"/>
    <property type="match status" value="1"/>
</dbReference>
<dbReference type="InterPro" id="IPR050855">
    <property type="entry name" value="NDM-1-like"/>
</dbReference>
<keyword evidence="11" id="KW-0862">Zinc</keyword>
<dbReference type="InterPro" id="IPR036866">
    <property type="entry name" value="RibonucZ/Hydroxyglut_hydro"/>
</dbReference>
<reference evidence="15" key="1">
    <citation type="submission" date="2016-10" db="EMBL/GenBank/DDBJ databases">
        <authorList>
            <person name="Varghese N."/>
            <person name="Submissions S."/>
        </authorList>
    </citation>
    <scope>NUCLEOTIDE SEQUENCE [LARGE SCALE GENOMIC DNA]</scope>
    <source>
        <strain evidence="15">CGMCC 1.10369</strain>
    </source>
</reference>
<evidence type="ECO:0000256" key="4">
    <source>
        <dbReference type="ARBA" id="ARBA00005250"/>
    </source>
</evidence>
<dbReference type="PANTHER" id="PTHR42951">
    <property type="entry name" value="METALLO-BETA-LACTAMASE DOMAIN-CONTAINING"/>
    <property type="match status" value="1"/>
</dbReference>
<evidence type="ECO:0000256" key="3">
    <source>
        <dbReference type="ARBA" id="ARBA00004418"/>
    </source>
</evidence>
<comment type="subcellular location">
    <subcellularLocation>
        <location evidence="3">Periplasm</location>
    </subcellularLocation>
</comment>
<dbReference type="GO" id="GO:0017001">
    <property type="term" value="P:antibiotic catabolic process"/>
    <property type="evidence" value="ECO:0007669"/>
    <property type="project" value="InterPro"/>
</dbReference>
<keyword evidence="10" id="KW-0378">Hydrolase</keyword>
<dbReference type="PANTHER" id="PTHR42951:SF4">
    <property type="entry name" value="ACYL-COENZYME A THIOESTERASE MBLAC2"/>
    <property type="match status" value="1"/>
</dbReference>
<dbReference type="PROSITE" id="PS00743">
    <property type="entry name" value="BETA_LACTAMASE_B_1"/>
    <property type="match status" value="1"/>
</dbReference>
<evidence type="ECO:0000256" key="1">
    <source>
        <dbReference type="ARBA" id="ARBA00001526"/>
    </source>
</evidence>
<accession>A0A1H0GDQ9</accession>
<dbReference type="Gene3D" id="3.60.15.10">
    <property type="entry name" value="Ribonuclease Z/Hydroxyacylglutathione hydrolase-like"/>
    <property type="match status" value="1"/>
</dbReference>
<evidence type="ECO:0000256" key="8">
    <source>
        <dbReference type="ARBA" id="ARBA00022729"/>
    </source>
</evidence>
<dbReference type="EMBL" id="FNIL01000006">
    <property type="protein sequence ID" value="SDO05012.1"/>
    <property type="molecule type" value="Genomic_DNA"/>
</dbReference>
<dbReference type="GO" id="GO:0046677">
    <property type="term" value="P:response to antibiotic"/>
    <property type="evidence" value="ECO:0007669"/>
    <property type="project" value="UniProtKB-KW"/>
</dbReference>
<keyword evidence="15" id="KW-1185">Reference proteome</keyword>
<dbReference type="OrthoDB" id="9761531at2"/>
<dbReference type="GO" id="GO:0008800">
    <property type="term" value="F:beta-lactamase activity"/>
    <property type="evidence" value="ECO:0007669"/>
    <property type="project" value="UniProtKB-EC"/>
</dbReference>
<keyword evidence="9" id="KW-0574">Periplasm</keyword>
<dbReference type="STRING" id="745820.SAMN04488053_10669"/>
<evidence type="ECO:0000313" key="14">
    <source>
        <dbReference type="EMBL" id="SDO05012.1"/>
    </source>
</evidence>
<evidence type="ECO:0000256" key="6">
    <source>
        <dbReference type="ARBA" id="ARBA00012865"/>
    </source>
</evidence>
<dbReference type="GO" id="GO:0042597">
    <property type="term" value="C:periplasmic space"/>
    <property type="evidence" value="ECO:0007669"/>
    <property type="project" value="UniProtKB-SubCell"/>
</dbReference>
<comment type="cofactor">
    <cofactor evidence="2">
        <name>Zn(2+)</name>
        <dbReference type="ChEBI" id="CHEBI:29105"/>
    </cofactor>
</comment>
<evidence type="ECO:0000313" key="15">
    <source>
        <dbReference type="Proteomes" id="UP000198778"/>
    </source>
</evidence>
<gene>
    <name evidence="14" type="ORF">SAMN04488053_10669</name>
</gene>
<dbReference type="Proteomes" id="UP000198778">
    <property type="component" value="Unassembled WGS sequence"/>
</dbReference>
<keyword evidence="7" id="KW-0479">Metal-binding</keyword>
<dbReference type="RefSeq" id="WP_090842974.1">
    <property type="nucleotide sequence ID" value="NZ_FNIL01000006.1"/>
</dbReference>
<comment type="similarity">
    <text evidence="4">Belongs to the metallo-beta-lactamase superfamily. Class-B beta-lactamase family.</text>
</comment>
<evidence type="ECO:0000259" key="13">
    <source>
        <dbReference type="SMART" id="SM00849"/>
    </source>
</evidence>
<dbReference type="AlphaFoldDB" id="A0A1H0GDQ9"/>
<dbReference type="InterPro" id="IPR001279">
    <property type="entry name" value="Metallo-B-lactamas"/>
</dbReference>
<evidence type="ECO:0000256" key="12">
    <source>
        <dbReference type="ARBA" id="ARBA00023251"/>
    </source>
</evidence>
<evidence type="ECO:0000256" key="5">
    <source>
        <dbReference type="ARBA" id="ARBA00011245"/>
    </source>
</evidence>
<dbReference type="EC" id="3.5.2.6" evidence="6"/>
<proteinExistence type="inferred from homology"/>
<evidence type="ECO:0000256" key="2">
    <source>
        <dbReference type="ARBA" id="ARBA00001947"/>
    </source>
</evidence>
<comment type="subunit">
    <text evidence="5">Monomer.</text>
</comment>
<keyword evidence="8" id="KW-0732">Signal</keyword>
<sequence>MKLAEDLFLVGSGRMGAHLTHAADCNGYLMIHEDIQILIDTGTGLDFHLWEEQLLWCGTSLKNITHVLLTHVHADHAGGAAKIKEASNALLYAPASAKEILIRGDETAIDLNAARKFGFYPEDYSFPGISPDVSFQDGQEIDIGPYSIKIISTPGHSKHCSSFYIESAEGRKRLFSGDTVFGQGKISMLSTHDFDLQKLKQSIQKLSFMHVDELLPGHNMPVLKNGSSHIEEANMLFQQLGVPENIL</sequence>
<protein>
    <recommendedName>
        <fullName evidence="6">beta-lactamase</fullName>
        <ecNumber evidence="6">3.5.2.6</ecNumber>
    </recommendedName>
</protein>
<dbReference type="SMART" id="SM00849">
    <property type="entry name" value="Lactamase_B"/>
    <property type="match status" value="1"/>
</dbReference>
<name>A0A1H0GDQ9_9BACI</name>
<dbReference type="SUPFAM" id="SSF56281">
    <property type="entry name" value="Metallo-hydrolase/oxidoreductase"/>
    <property type="match status" value="1"/>
</dbReference>
<evidence type="ECO:0000256" key="10">
    <source>
        <dbReference type="ARBA" id="ARBA00022801"/>
    </source>
</evidence>
<dbReference type="InterPro" id="IPR001018">
    <property type="entry name" value="Beta-lactamase_class-B_CS"/>
</dbReference>
<evidence type="ECO:0000256" key="7">
    <source>
        <dbReference type="ARBA" id="ARBA00022723"/>
    </source>
</evidence>
<organism evidence="14 15">
    <name type="scientific">Alkalicoccus daliensis</name>
    <dbReference type="NCBI Taxonomy" id="745820"/>
    <lineage>
        <taxon>Bacteria</taxon>
        <taxon>Bacillati</taxon>
        <taxon>Bacillota</taxon>
        <taxon>Bacilli</taxon>
        <taxon>Bacillales</taxon>
        <taxon>Bacillaceae</taxon>
        <taxon>Alkalicoccus</taxon>
    </lineage>
</organism>